<dbReference type="Proteomes" id="UP000544742">
    <property type="component" value="Unassembled WGS sequence"/>
</dbReference>
<dbReference type="InterPro" id="IPR016181">
    <property type="entry name" value="Acyl_CoA_acyltransferase"/>
</dbReference>
<evidence type="ECO:0000313" key="4">
    <source>
        <dbReference type="EMBL" id="NLJ22854.1"/>
    </source>
</evidence>
<sequence length="170" mass="19017">MEHLINIMKPEDWEQVRSIYLEGIITGNSTFEADALDWDKWNCAHLREHRLVVRYGDSVIAWAALSPVSTRCIYSGVAELSIYVAAKHRGKGIGSTLLKAIISSTEEAGLWTLQGGIFPENTQSLSLLKKHGFKEVGRRERIGKTTYGDFAGNWRDVILVERRSAVAGIE</sequence>
<evidence type="ECO:0000256" key="1">
    <source>
        <dbReference type="ARBA" id="ARBA00022679"/>
    </source>
</evidence>
<dbReference type="InterPro" id="IPR000182">
    <property type="entry name" value="GNAT_dom"/>
</dbReference>
<protein>
    <submittedName>
        <fullName evidence="4">N-acetyltransferase</fullName>
    </submittedName>
</protein>
<keyword evidence="2" id="KW-0012">Acyltransferase</keyword>
<gene>
    <name evidence="4" type="ORF">GX426_07065</name>
</gene>
<dbReference type="RefSeq" id="WP_013718414.1">
    <property type="nucleotide sequence ID" value="NZ_CAJYDL010000001.1"/>
</dbReference>
<dbReference type="GO" id="GO:0016747">
    <property type="term" value="F:acyltransferase activity, transferring groups other than amino-acyl groups"/>
    <property type="evidence" value="ECO:0007669"/>
    <property type="project" value="InterPro"/>
</dbReference>
<evidence type="ECO:0000313" key="5">
    <source>
        <dbReference type="Proteomes" id="UP000544742"/>
    </source>
</evidence>
<keyword evidence="1 4" id="KW-0808">Transferase</keyword>
<accession>A0A7K4AIR6</accession>
<dbReference type="SUPFAM" id="SSF55729">
    <property type="entry name" value="Acyl-CoA N-acyltransferases (Nat)"/>
    <property type="match status" value="1"/>
</dbReference>
<organism evidence="4 5">
    <name type="scientific">Methanothrix soehngenii</name>
    <name type="common">Methanosaeta concilii</name>
    <dbReference type="NCBI Taxonomy" id="2223"/>
    <lineage>
        <taxon>Archaea</taxon>
        <taxon>Methanobacteriati</taxon>
        <taxon>Methanobacteriota</taxon>
        <taxon>Stenosarchaea group</taxon>
        <taxon>Methanomicrobia</taxon>
        <taxon>Methanotrichales</taxon>
        <taxon>Methanotrichaceae</taxon>
        <taxon>Methanothrix</taxon>
    </lineage>
</organism>
<feature type="domain" description="N-acetyltransferase" evidence="3">
    <location>
        <begin position="3"/>
        <end position="161"/>
    </location>
</feature>
<dbReference type="PROSITE" id="PS51186">
    <property type="entry name" value="GNAT"/>
    <property type="match status" value="1"/>
</dbReference>
<proteinExistence type="predicted"/>
<dbReference type="Pfam" id="PF00583">
    <property type="entry name" value="Acetyltransf_1"/>
    <property type="match status" value="1"/>
</dbReference>
<dbReference type="CDD" id="cd04301">
    <property type="entry name" value="NAT_SF"/>
    <property type="match status" value="1"/>
</dbReference>
<comment type="caution">
    <text evidence="4">The sequence shown here is derived from an EMBL/GenBank/DDBJ whole genome shotgun (WGS) entry which is preliminary data.</text>
</comment>
<dbReference type="GeneID" id="10460255"/>
<evidence type="ECO:0000256" key="2">
    <source>
        <dbReference type="ARBA" id="ARBA00023315"/>
    </source>
</evidence>
<dbReference type="Gene3D" id="3.40.630.30">
    <property type="match status" value="1"/>
</dbReference>
<dbReference type="PANTHER" id="PTHR43072:SF23">
    <property type="entry name" value="UPF0039 PROTEIN C11D3.02C"/>
    <property type="match status" value="1"/>
</dbReference>
<name>A0A7K4AIR6_METSH</name>
<evidence type="ECO:0000259" key="3">
    <source>
        <dbReference type="PROSITE" id="PS51186"/>
    </source>
</evidence>
<reference evidence="4 5" key="1">
    <citation type="journal article" date="2020" name="Biotechnol. Biofuels">
        <title>New insights from the biogas microbiome by comprehensive genome-resolved metagenomics of nearly 1600 species originating from multiple anaerobic digesters.</title>
        <authorList>
            <person name="Campanaro S."/>
            <person name="Treu L."/>
            <person name="Rodriguez-R L.M."/>
            <person name="Kovalovszki A."/>
            <person name="Ziels R.M."/>
            <person name="Maus I."/>
            <person name="Zhu X."/>
            <person name="Kougias P.G."/>
            <person name="Basile A."/>
            <person name="Luo G."/>
            <person name="Schluter A."/>
            <person name="Konstantinidis K.T."/>
            <person name="Angelidaki I."/>
        </authorList>
    </citation>
    <scope>NUCLEOTIDE SEQUENCE [LARGE SCALE GENOMIC DNA]</scope>
    <source>
        <strain evidence="4">AS27yjCOA_157</strain>
    </source>
</reference>
<dbReference type="AlphaFoldDB" id="A0A7K4AIR6"/>
<dbReference type="EMBL" id="JAAYUN010000116">
    <property type="protein sequence ID" value="NLJ22854.1"/>
    <property type="molecule type" value="Genomic_DNA"/>
</dbReference>
<dbReference type="OMA" id="CETGPWR"/>
<dbReference type="PANTHER" id="PTHR43072">
    <property type="entry name" value="N-ACETYLTRANSFERASE"/>
    <property type="match status" value="1"/>
</dbReference>